<dbReference type="PANTHER" id="PTHR47938:SF16">
    <property type="entry name" value="PENTACOTRIPEPTIDE-REPEAT REGION OF PRORP DOMAIN-CONTAINING PROTEIN"/>
    <property type="match status" value="1"/>
</dbReference>
<dbReference type="Proteomes" id="UP000712281">
    <property type="component" value="Unassembled WGS sequence"/>
</dbReference>
<protein>
    <recommendedName>
        <fullName evidence="6">Pentacotripeptide-repeat region of PRORP domain-containing protein</fullName>
    </recommendedName>
</protein>
<dbReference type="AlphaFoldDB" id="A0A8S9KY22"/>
<evidence type="ECO:0000256" key="2">
    <source>
        <dbReference type="ARBA" id="ARBA00022737"/>
    </source>
</evidence>
<dbReference type="InterPro" id="IPR002885">
    <property type="entry name" value="PPR_rpt"/>
</dbReference>
<evidence type="ECO:0000256" key="3">
    <source>
        <dbReference type="PROSITE-ProRule" id="PRU00708"/>
    </source>
</evidence>
<dbReference type="InterPro" id="IPR011990">
    <property type="entry name" value="TPR-like_helical_dom_sf"/>
</dbReference>
<dbReference type="GO" id="GO:0003729">
    <property type="term" value="F:mRNA binding"/>
    <property type="evidence" value="ECO:0007669"/>
    <property type="project" value="TreeGrafter"/>
</dbReference>
<evidence type="ECO:0008006" key="6">
    <source>
        <dbReference type="Google" id="ProtNLM"/>
    </source>
</evidence>
<proteinExistence type="inferred from homology"/>
<dbReference type="Pfam" id="PF13041">
    <property type="entry name" value="PPR_2"/>
    <property type="match status" value="1"/>
</dbReference>
<name>A0A8S9KY22_BRACR</name>
<reference evidence="4" key="1">
    <citation type="submission" date="2019-12" db="EMBL/GenBank/DDBJ databases">
        <title>Genome sequencing and annotation of Brassica cretica.</title>
        <authorList>
            <person name="Studholme D.J."/>
            <person name="Sarris P.F."/>
        </authorList>
    </citation>
    <scope>NUCLEOTIDE SEQUENCE</scope>
    <source>
        <strain evidence="4">PFS-001/15</strain>
        <tissue evidence="4">Leaf</tissue>
    </source>
</reference>
<evidence type="ECO:0000313" key="4">
    <source>
        <dbReference type="EMBL" id="KAF2598551.1"/>
    </source>
</evidence>
<sequence>MCSEADRVETMALDLECGMSFPDRLEEKPEAVRRRSRRRDVIKETSETQQKVFTVFEYMRTKENVTGHTYSLPDEYTWNALLTAIYKADRYEDVLQLFDMTRSESLCGMNGYLYKRALMSCPKLGCWEKAVKLLYEMEGSGLAVSTPSYNLVISACEKSRQSKVALRVYEHMVQRECKADTFTYLSLVRSCIWGSLWDEVKDILKKAEPDVSLYNAAIHAWDVFKT</sequence>
<gene>
    <name evidence="4" type="ORF">F2Q68_00011836</name>
</gene>
<comment type="caution">
    <text evidence="4">The sequence shown here is derived from an EMBL/GenBank/DDBJ whole genome shotgun (WGS) entry which is preliminary data.</text>
</comment>
<keyword evidence="2" id="KW-0677">Repeat</keyword>
<evidence type="ECO:0000313" key="5">
    <source>
        <dbReference type="Proteomes" id="UP000712281"/>
    </source>
</evidence>
<dbReference type="PROSITE" id="PS51375">
    <property type="entry name" value="PPR"/>
    <property type="match status" value="2"/>
</dbReference>
<organism evidence="4 5">
    <name type="scientific">Brassica cretica</name>
    <name type="common">Mustard</name>
    <dbReference type="NCBI Taxonomy" id="69181"/>
    <lineage>
        <taxon>Eukaryota</taxon>
        <taxon>Viridiplantae</taxon>
        <taxon>Streptophyta</taxon>
        <taxon>Embryophyta</taxon>
        <taxon>Tracheophyta</taxon>
        <taxon>Spermatophyta</taxon>
        <taxon>Magnoliopsida</taxon>
        <taxon>eudicotyledons</taxon>
        <taxon>Gunneridae</taxon>
        <taxon>Pentapetalae</taxon>
        <taxon>rosids</taxon>
        <taxon>malvids</taxon>
        <taxon>Brassicales</taxon>
        <taxon>Brassicaceae</taxon>
        <taxon>Brassiceae</taxon>
        <taxon>Brassica</taxon>
    </lineage>
</organism>
<evidence type="ECO:0000256" key="1">
    <source>
        <dbReference type="ARBA" id="ARBA00007626"/>
    </source>
</evidence>
<feature type="repeat" description="PPR" evidence="3">
    <location>
        <begin position="74"/>
        <end position="108"/>
    </location>
</feature>
<feature type="repeat" description="PPR" evidence="3">
    <location>
        <begin position="145"/>
        <end position="179"/>
    </location>
</feature>
<dbReference type="Pfam" id="PF01535">
    <property type="entry name" value="PPR"/>
    <property type="match status" value="2"/>
</dbReference>
<comment type="similarity">
    <text evidence="1">Belongs to the PPR family. P subfamily.</text>
</comment>
<dbReference type="Gene3D" id="1.25.40.10">
    <property type="entry name" value="Tetratricopeptide repeat domain"/>
    <property type="match status" value="1"/>
</dbReference>
<dbReference type="PANTHER" id="PTHR47938">
    <property type="entry name" value="RESPIRATORY COMPLEX I CHAPERONE (CIA84), PUTATIVE (AFU_ORTHOLOGUE AFUA_2G06020)-RELATED"/>
    <property type="match status" value="1"/>
</dbReference>
<dbReference type="NCBIfam" id="TIGR00756">
    <property type="entry name" value="PPR"/>
    <property type="match status" value="1"/>
</dbReference>
<accession>A0A8S9KY22</accession>
<dbReference type="EMBL" id="QGKW02000717">
    <property type="protein sequence ID" value="KAF2598551.1"/>
    <property type="molecule type" value="Genomic_DNA"/>
</dbReference>